<feature type="region of interest" description="Disordered" evidence="1">
    <location>
        <begin position="1"/>
        <end position="23"/>
    </location>
</feature>
<organism evidence="2 3">
    <name type="scientific">Liparis tanakae</name>
    <name type="common">Tanaka's snailfish</name>
    <dbReference type="NCBI Taxonomy" id="230148"/>
    <lineage>
        <taxon>Eukaryota</taxon>
        <taxon>Metazoa</taxon>
        <taxon>Chordata</taxon>
        <taxon>Craniata</taxon>
        <taxon>Vertebrata</taxon>
        <taxon>Euteleostomi</taxon>
        <taxon>Actinopterygii</taxon>
        <taxon>Neopterygii</taxon>
        <taxon>Teleostei</taxon>
        <taxon>Neoteleostei</taxon>
        <taxon>Acanthomorphata</taxon>
        <taxon>Eupercaria</taxon>
        <taxon>Perciformes</taxon>
        <taxon>Cottioidei</taxon>
        <taxon>Cottales</taxon>
        <taxon>Liparidae</taxon>
        <taxon>Liparis</taxon>
    </lineage>
</organism>
<evidence type="ECO:0000313" key="2">
    <source>
        <dbReference type="EMBL" id="TNN61731.1"/>
    </source>
</evidence>
<evidence type="ECO:0000313" key="3">
    <source>
        <dbReference type="Proteomes" id="UP000314294"/>
    </source>
</evidence>
<name>A0A4Z2H7V2_9TELE</name>
<dbReference type="EMBL" id="SRLO01000309">
    <property type="protein sequence ID" value="TNN61731.1"/>
    <property type="molecule type" value="Genomic_DNA"/>
</dbReference>
<gene>
    <name evidence="2" type="ORF">EYF80_028030</name>
</gene>
<evidence type="ECO:0000256" key="1">
    <source>
        <dbReference type="SAM" id="MobiDB-lite"/>
    </source>
</evidence>
<keyword evidence="3" id="KW-1185">Reference proteome</keyword>
<dbReference type="Proteomes" id="UP000314294">
    <property type="component" value="Unassembled WGS sequence"/>
</dbReference>
<comment type="caution">
    <text evidence="2">The sequence shown here is derived from an EMBL/GenBank/DDBJ whole genome shotgun (WGS) entry which is preliminary data.</text>
</comment>
<dbReference type="AlphaFoldDB" id="A0A4Z2H7V2"/>
<reference evidence="2 3" key="1">
    <citation type="submission" date="2019-03" db="EMBL/GenBank/DDBJ databases">
        <title>First draft genome of Liparis tanakae, snailfish: a comprehensive survey of snailfish specific genes.</title>
        <authorList>
            <person name="Kim W."/>
            <person name="Song I."/>
            <person name="Jeong J.-H."/>
            <person name="Kim D."/>
            <person name="Kim S."/>
            <person name="Ryu S."/>
            <person name="Song J.Y."/>
            <person name="Lee S.K."/>
        </authorList>
    </citation>
    <scope>NUCLEOTIDE SEQUENCE [LARGE SCALE GENOMIC DNA]</scope>
    <source>
        <tissue evidence="2">Muscle</tissue>
    </source>
</reference>
<sequence>MISASHGNIRKAELTEVGPGKSPRISAMRMNGLVGGAATTDDELLRAGDVVIYTSVSRGRHFQENILTKNSKGDLHRRRALDFGTMASLCRRL</sequence>
<accession>A0A4Z2H7V2</accession>
<protein>
    <submittedName>
        <fullName evidence="2">Uncharacterized protein</fullName>
    </submittedName>
</protein>
<proteinExistence type="predicted"/>